<dbReference type="PANTHER" id="PTHR12358">
    <property type="entry name" value="SPHINGOSINE KINASE"/>
    <property type="match status" value="1"/>
</dbReference>
<accession>A0A3D5QBN5</accession>
<dbReference type="GO" id="GO:0016301">
    <property type="term" value="F:kinase activity"/>
    <property type="evidence" value="ECO:0007669"/>
    <property type="project" value="InterPro"/>
</dbReference>
<dbReference type="InterPro" id="IPR050187">
    <property type="entry name" value="Lipid_Phosphate_FormReg"/>
</dbReference>
<name>A0A3D5QBN5_FLESI</name>
<evidence type="ECO:0000313" key="3">
    <source>
        <dbReference type="Proteomes" id="UP000262325"/>
    </source>
</evidence>
<dbReference type="InterPro" id="IPR016064">
    <property type="entry name" value="NAD/diacylglycerol_kinase_sf"/>
</dbReference>
<feature type="domain" description="DAGKc" evidence="1">
    <location>
        <begin position="2"/>
        <end position="128"/>
    </location>
</feature>
<dbReference type="EMBL" id="DPPF01000120">
    <property type="protein sequence ID" value="HCW93246.1"/>
    <property type="molecule type" value="Genomic_DNA"/>
</dbReference>
<dbReference type="Gene3D" id="3.40.50.10330">
    <property type="entry name" value="Probable inorganic polyphosphate/atp-NAD kinase, domain 1"/>
    <property type="match status" value="1"/>
</dbReference>
<dbReference type="InterPro" id="IPR001206">
    <property type="entry name" value="Diacylglycerol_kinase_cat_dom"/>
</dbReference>
<reference evidence="2 3" key="1">
    <citation type="journal article" date="2018" name="Nat. Biotechnol.">
        <title>A standardized bacterial taxonomy based on genome phylogeny substantially revises the tree of life.</title>
        <authorList>
            <person name="Parks D.H."/>
            <person name="Chuvochina M."/>
            <person name="Waite D.W."/>
            <person name="Rinke C."/>
            <person name="Skarshewski A."/>
            <person name="Chaumeil P.A."/>
            <person name="Hugenholtz P."/>
        </authorList>
    </citation>
    <scope>NUCLEOTIDE SEQUENCE [LARGE SCALE GENOMIC DNA]</scope>
    <source>
        <strain evidence="2">UBA8672</strain>
    </source>
</reference>
<dbReference type="PROSITE" id="PS50146">
    <property type="entry name" value="DAGK"/>
    <property type="match status" value="1"/>
</dbReference>
<proteinExistence type="predicted"/>
<dbReference type="PANTHER" id="PTHR12358:SF106">
    <property type="entry name" value="LIPID KINASE YEGS"/>
    <property type="match status" value="1"/>
</dbReference>
<evidence type="ECO:0000313" key="2">
    <source>
        <dbReference type="EMBL" id="HCW93246.1"/>
    </source>
</evidence>
<sequence length="282" mass="31356">MDGVNKVLIIANPKSGSFREHLFYKVTDKVKEKFGNIEIKYTKYAGHAEVIVSETDADLIIAAGGDGLLNEIVNGLYDHRCLLLPLPFGTANVFCREYGLSNDPLHALRSVDLYSDKKLILGKMGGRYFLQMLGFGFDAATVRNINLNLKKKTGKFAYIAAGLSVLKKADFKKLTFYCNSQTRTAYHIIVSLGKCYAGGFSLFKDFHYGYFGVNFIDSSSRFSVLKSFGPVFMGGTFSGKQLFADKLKVSGAEYCQMDGELFFPDSESNIITLHKTDIRIPL</sequence>
<dbReference type="Pfam" id="PF00781">
    <property type="entry name" value="DAGK_cat"/>
    <property type="match status" value="1"/>
</dbReference>
<dbReference type="SUPFAM" id="SSF111331">
    <property type="entry name" value="NAD kinase/diacylglycerol kinase-like"/>
    <property type="match status" value="1"/>
</dbReference>
<comment type="caution">
    <text evidence="2">The sequence shown here is derived from an EMBL/GenBank/DDBJ whole genome shotgun (WGS) entry which is preliminary data.</text>
</comment>
<organism evidence="2 3">
    <name type="scientific">Flexistipes sinusarabici</name>
    <dbReference type="NCBI Taxonomy" id="2352"/>
    <lineage>
        <taxon>Bacteria</taxon>
        <taxon>Pseudomonadati</taxon>
        <taxon>Deferribacterota</taxon>
        <taxon>Deferribacteres</taxon>
        <taxon>Deferribacterales</taxon>
        <taxon>Flexistipitaceae</taxon>
        <taxon>Flexistipes</taxon>
    </lineage>
</organism>
<protein>
    <recommendedName>
        <fullName evidence="1">DAGKc domain-containing protein</fullName>
    </recommendedName>
</protein>
<dbReference type="AlphaFoldDB" id="A0A3D5QBN5"/>
<gene>
    <name evidence="2" type="ORF">DHM44_06165</name>
</gene>
<dbReference type="InterPro" id="IPR017438">
    <property type="entry name" value="ATP-NAD_kinase_N"/>
</dbReference>
<evidence type="ECO:0000259" key="1">
    <source>
        <dbReference type="PROSITE" id="PS50146"/>
    </source>
</evidence>
<dbReference type="Proteomes" id="UP000262325">
    <property type="component" value="Unassembled WGS sequence"/>
</dbReference>
<dbReference type="GO" id="GO:0005886">
    <property type="term" value="C:plasma membrane"/>
    <property type="evidence" value="ECO:0007669"/>
    <property type="project" value="TreeGrafter"/>
</dbReference>
<dbReference type="Gene3D" id="2.60.200.40">
    <property type="match status" value="1"/>
</dbReference>